<dbReference type="InterPro" id="IPR046953">
    <property type="entry name" value="Spore_GerAC-like_C"/>
</dbReference>
<dbReference type="EMBL" id="NFEN01000024">
    <property type="protein sequence ID" value="OUA31715.1"/>
    <property type="molecule type" value="Genomic_DNA"/>
</dbReference>
<sequence length="57" mass="6697">MDVLALGEVYKRNNYKEWKKISKNWDQGENYFSNADINVYVHLVIEHSGSALPKRVK</sequence>
<feature type="domain" description="Spore germination GerAC-like C-terminal" evidence="1">
    <location>
        <begin position="2"/>
        <end position="49"/>
    </location>
</feature>
<dbReference type="InterPro" id="IPR038501">
    <property type="entry name" value="Spore_GerAC_C_sf"/>
</dbReference>
<proteinExistence type="predicted"/>
<dbReference type="AlphaFoldDB" id="A0A9X6KVQ2"/>
<name>A0A9X6KVQ2_BACTU</name>
<evidence type="ECO:0000313" key="2">
    <source>
        <dbReference type="EMBL" id="OUA31715.1"/>
    </source>
</evidence>
<protein>
    <submittedName>
        <fullName evidence="2">Spore germination protein</fullName>
    </submittedName>
</protein>
<dbReference type="PANTHER" id="PTHR35789:SF1">
    <property type="entry name" value="SPORE GERMINATION PROTEIN B3"/>
    <property type="match status" value="1"/>
</dbReference>
<dbReference type="GO" id="GO:0009847">
    <property type="term" value="P:spore germination"/>
    <property type="evidence" value="ECO:0007669"/>
    <property type="project" value="InterPro"/>
</dbReference>
<dbReference type="InterPro" id="IPR008844">
    <property type="entry name" value="Spore_GerAC-like"/>
</dbReference>
<reference evidence="2 3" key="1">
    <citation type="submission" date="2016-10" db="EMBL/GenBank/DDBJ databases">
        <title>Comparative genomics of Bacillus thuringiensis reveals a path to pathogens against multiple invertebrate hosts.</title>
        <authorList>
            <person name="Zheng J."/>
            <person name="Gao Q."/>
            <person name="Liu H."/>
            <person name="Peng D."/>
            <person name="Ruan L."/>
            <person name="Sun M."/>
        </authorList>
    </citation>
    <scope>NUCLEOTIDE SEQUENCE [LARGE SCALE GENOMIC DNA]</scope>
    <source>
        <strain evidence="2">I13</strain>
    </source>
</reference>
<comment type="caution">
    <text evidence="2">The sequence shown here is derived from an EMBL/GenBank/DDBJ whole genome shotgun (WGS) entry which is preliminary data.</text>
</comment>
<evidence type="ECO:0000313" key="3">
    <source>
        <dbReference type="Proteomes" id="UP000195077"/>
    </source>
</evidence>
<accession>A0A9X6KVQ2</accession>
<evidence type="ECO:0000259" key="1">
    <source>
        <dbReference type="Pfam" id="PF05504"/>
    </source>
</evidence>
<gene>
    <name evidence="2" type="ORF">BK775_03215</name>
</gene>
<dbReference type="GO" id="GO:0016020">
    <property type="term" value="C:membrane"/>
    <property type="evidence" value="ECO:0007669"/>
    <property type="project" value="InterPro"/>
</dbReference>
<dbReference type="Pfam" id="PF05504">
    <property type="entry name" value="Spore_GerAC"/>
    <property type="match status" value="1"/>
</dbReference>
<dbReference type="PANTHER" id="PTHR35789">
    <property type="entry name" value="SPORE GERMINATION PROTEIN B3"/>
    <property type="match status" value="1"/>
</dbReference>
<organism evidence="2 3">
    <name type="scientific">Bacillus thuringiensis</name>
    <dbReference type="NCBI Taxonomy" id="1428"/>
    <lineage>
        <taxon>Bacteria</taxon>
        <taxon>Bacillati</taxon>
        <taxon>Bacillota</taxon>
        <taxon>Bacilli</taxon>
        <taxon>Bacillales</taxon>
        <taxon>Bacillaceae</taxon>
        <taxon>Bacillus</taxon>
        <taxon>Bacillus cereus group</taxon>
    </lineage>
</organism>
<dbReference type="Gene3D" id="3.30.300.210">
    <property type="entry name" value="Nutrient germinant receptor protein C, domain 3"/>
    <property type="match status" value="1"/>
</dbReference>
<dbReference type="Proteomes" id="UP000195077">
    <property type="component" value="Unassembled WGS sequence"/>
</dbReference>